<dbReference type="RefSeq" id="WP_210897408.1">
    <property type="nucleotide sequence ID" value="NZ_CP071696.1"/>
</dbReference>
<evidence type="ECO:0000313" key="3">
    <source>
        <dbReference type="Proteomes" id="UP000671914"/>
    </source>
</evidence>
<keyword evidence="1" id="KW-1133">Transmembrane helix</keyword>
<keyword evidence="3" id="KW-1185">Reference proteome</keyword>
<dbReference type="AlphaFoldDB" id="A0A975FLH2"/>
<proteinExistence type="predicted"/>
<gene>
    <name evidence="2" type="ORF">G127AT_12595</name>
</gene>
<name>A0A975FLH2_9MICO</name>
<keyword evidence="1" id="KW-0472">Membrane</keyword>
<dbReference type="KEGG" id="aarc:G127AT_12595"/>
<accession>A0A975FLH2</accession>
<reference evidence="2" key="1">
    <citation type="submission" date="2021-03" db="EMBL/GenBank/DDBJ databases">
        <title>Agromyces archimandritus sp. nov., isolated from the cockroach Archimandrita tessellata.</title>
        <authorList>
            <person name="Guzman J."/>
            <person name="Ortuzar M."/>
            <person name="Poehlein A."/>
            <person name="Daniel R."/>
            <person name="Trujillo M."/>
            <person name="Vilcinskas A."/>
        </authorList>
    </citation>
    <scope>NUCLEOTIDE SEQUENCE</scope>
    <source>
        <strain evidence="2">G127AT</strain>
    </source>
</reference>
<evidence type="ECO:0000256" key="1">
    <source>
        <dbReference type="SAM" id="Phobius"/>
    </source>
</evidence>
<organism evidence="2 3">
    <name type="scientific">Agromyces archimandritae</name>
    <dbReference type="NCBI Taxonomy" id="2781962"/>
    <lineage>
        <taxon>Bacteria</taxon>
        <taxon>Bacillati</taxon>
        <taxon>Actinomycetota</taxon>
        <taxon>Actinomycetes</taxon>
        <taxon>Micrococcales</taxon>
        <taxon>Microbacteriaceae</taxon>
        <taxon>Agromyces</taxon>
    </lineage>
</organism>
<dbReference type="EMBL" id="CP071696">
    <property type="protein sequence ID" value="QTX04124.1"/>
    <property type="molecule type" value="Genomic_DNA"/>
</dbReference>
<keyword evidence="1" id="KW-0812">Transmembrane</keyword>
<feature type="transmembrane region" description="Helical" evidence="1">
    <location>
        <begin position="20"/>
        <end position="43"/>
    </location>
</feature>
<dbReference type="Proteomes" id="UP000671914">
    <property type="component" value="Chromosome"/>
</dbReference>
<sequence>MTYEPPARHRRYRFRDTELAQWLFILGLALLALGMAAVAAWLMTEAIR</sequence>
<protein>
    <submittedName>
        <fullName evidence="2">Uncharacterized protein</fullName>
    </submittedName>
</protein>
<evidence type="ECO:0000313" key="2">
    <source>
        <dbReference type="EMBL" id="QTX04124.1"/>
    </source>
</evidence>